<reference evidence="3 4" key="1">
    <citation type="submission" date="2019-03" db="EMBL/GenBank/DDBJ databases">
        <title>Genomic Encyclopedia of Type Strains, Phase III (KMG-III): the genomes of soil and plant-associated and newly described type strains.</title>
        <authorList>
            <person name="Whitman W."/>
        </authorList>
    </citation>
    <scope>NUCLEOTIDE SEQUENCE [LARGE SCALE GENOMIC DNA]</scope>
    <source>
        <strain evidence="3 4">VKM Ac-2575</strain>
    </source>
</reference>
<sequence>MSYLGNNQPPPYGEPLQGGPPSVYSAEPGKRRGVVLAVVGVAVAVGLAAFVGLSRVGVIDSGPFARKVPSVLPPSIMPAQAGGLYRLDDDAATYKPDGAKFDWAVAWYYSPKPPGERAFDTPVYVVTIYGPLKKAKDAIPTRKNIVPVGAGVCADGDMAGPIRECAVQRGSIVATVVEYIGTAGRVSTDDGLVGYATAFADTLS</sequence>
<comment type="caution">
    <text evidence="3">The sequence shown here is derived from an EMBL/GenBank/DDBJ whole genome shotgun (WGS) entry which is preliminary data.</text>
</comment>
<organism evidence="3 4">
    <name type="scientific">Kribbella voronezhensis</name>
    <dbReference type="NCBI Taxonomy" id="2512212"/>
    <lineage>
        <taxon>Bacteria</taxon>
        <taxon>Bacillati</taxon>
        <taxon>Actinomycetota</taxon>
        <taxon>Actinomycetes</taxon>
        <taxon>Propionibacteriales</taxon>
        <taxon>Kribbellaceae</taxon>
        <taxon>Kribbella</taxon>
    </lineage>
</organism>
<feature type="transmembrane region" description="Helical" evidence="2">
    <location>
        <begin position="34"/>
        <end position="58"/>
    </location>
</feature>
<dbReference type="EMBL" id="SOCE01000001">
    <property type="protein sequence ID" value="TDU86879.1"/>
    <property type="molecule type" value="Genomic_DNA"/>
</dbReference>
<proteinExistence type="predicted"/>
<dbReference type="AlphaFoldDB" id="A0A4R7T5P4"/>
<evidence type="ECO:0000313" key="4">
    <source>
        <dbReference type="Proteomes" id="UP000295151"/>
    </source>
</evidence>
<name>A0A4R7T5P4_9ACTN</name>
<gene>
    <name evidence="3" type="ORF">EV138_0395</name>
</gene>
<keyword evidence="2" id="KW-0472">Membrane</keyword>
<feature type="region of interest" description="Disordered" evidence="1">
    <location>
        <begin position="1"/>
        <end position="24"/>
    </location>
</feature>
<dbReference type="Proteomes" id="UP000295151">
    <property type="component" value="Unassembled WGS sequence"/>
</dbReference>
<evidence type="ECO:0000256" key="1">
    <source>
        <dbReference type="SAM" id="MobiDB-lite"/>
    </source>
</evidence>
<accession>A0A4R7T5P4</accession>
<keyword evidence="2" id="KW-1133">Transmembrane helix</keyword>
<keyword evidence="2" id="KW-0812">Transmembrane</keyword>
<evidence type="ECO:0000256" key="2">
    <source>
        <dbReference type="SAM" id="Phobius"/>
    </source>
</evidence>
<keyword evidence="4" id="KW-1185">Reference proteome</keyword>
<protein>
    <submittedName>
        <fullName evidence="3">Uncharacterized protein</fullName>
    </submittedName>
</protein>
<evidence type="ECO:0000313" key="3">
    <source>
        <dbReference type="EMBL" id="TDU86879.1"/>
    </source>
</evidence>